<protein>
    <submittedName>
        <fullName evidence="1">Uncharacterized protein</fullName>
    </submittedName>
</protein>
<organism evidence="1 2">
    <name type="scientific">Hydnum rufescens UP504</name>
    <dbReference type="NCBI Taxonomy" id="1448309"/>
    <lineage>
        <taxon>Eukaryota</taxon>
        <taxon>Fungi</taxon>
        <taxon>Dikarya</taxon>
        <taxon>Basidiomycota</taxon>
        <taxon>Agaricomycotina</taxon>
        <taxon>Agaricomycetes</taxon>
        <taxon>Cantharellales</taxon>
        <taxon>Hydnaceae</taxon>
        <taxon>Hydnum</taxon>
    </lineage>
</organism>
<keyword evidence="2" id="KW-1185">Reference proteome</keyword>
<evidence type="ECO:0000313" key="1">
    <source>
        <dbReference type="EMBL" id="KAF9519106.1"/>
    </source>
</evidence>
<dbReference type="Proteomes" id="UP000886523">
    <property type="component" value="Unassembled WGS sequence"/>
</dbReference>
<reference evidence="1" key="1">
    <citation type="journal article" date="2020" name="Nat. Commun.">
        <title>Large-scale genome sequencing of mycorrhizal fungi provides insights into the early evolution of symbiotic traits.</title>
        <authorList>
            <person name="Miyauchi S."/>
            <person name="Kiss E."/>
            <person name="Kuo A."/>
            <person name="Drula E."/>
            <person name="Kohler A."/>
            <person name="Sanchez-Garcia M."/>
            <person name="Morin E."/>
            <person name="Andreopoulos B."/>
            <person name="Barry K.W."/>
            <person name="Bonito G."/>
            <person name="Buee M."/>
            <person name="Carver A."/>
            <person name="Chen C."/>
            <person name="Cichocki N."/>
            <person name="Clum A."/>
            <person name="Culley D."/>
            <person name="Crous P.W."/>
            <person name="Fauchery L."/>
            <person name="Girlanda M."/>
            <person name="Hayes R.D."/>
            <person name="Keri Z."/>
            <person name="LaButti K."/>
            <person name="Lipzen A."/>
            <person name="Lombard V."/>
            <person name="Magnuson J."/>
            <person name="Maillard F."/>
            <person name="Murat C."/>
            <person name="Nolan M."/>
            <person name="Ohm R.A."/>
            <person name="Pangilinan J."/>
            <person name="Pereira M.F."/>
            <person name="Perotto S."/>
            <person name="Peter M."/>
            <person name="Pfister S."/>
            <person name="Riley R."/>
            <person name="Sitrit Y."/>
            <person name="Stielow J.B."/>
            <person name="Szollosi G."/>
            <person name="Zifcakova L."/>
            <person name="Stursova M."/>
            <person name="Spatafora J.W."/>
            <person name="Tedersoo L."/>
            <person name="Vaario L.M."/>
            <person name="Yamada A."/>
            <person name="Yan M."/>
            <person name="Wang P."/>
            <person name="Xu J."/>
            <person name="Bruns T."/>
            <person name="Baldrian P."/>
            <person name="Vilgalys R."/>
            <person name="Dunand C."/>
            <person name="Henrissat B."/>
            <person name="Grigoriev I.V."/>
            <person name="Hibbett D."/>
            <person name="Nagy L.G."/>
            <person name="Martin F.M."/>
        </authorList>
    </citation>
    <scope>NUCLEOTIDE SEQUENCE</scope>
    <source>
        <strain evidence="1">UP504</strain>
    </source>
</reference>
<comment type="caution">
    <text evidence="1">The sequence shown here is derived from an EMBL/GenBank/DDBJ whole genome shotgun (WGS) entry which is preliminary data.</text>
</comment>
<dbReference type="AlphaFoldDB" id="A0A9P6BA71"/>
<accession>A0A9P6BA71</accession>
<proteinExistence type="predicted"/>
<evidence type="ECO:0000313" key="2">
    <source>
        <dbReference type="Proteomes" id="UP000886523"/>
    </source>
</evidence>
<name>A0A9P6BA71_9AGAM</name>
<dbReference type="EMBL" id="MU128920">
    <property type="protein sequence ID" value="KAF9519106.1"/>
    <property type="molecule type" value="Genomic_DNA"/>
</dbReference>
<sequence>MKTTDQSTERKRARKNIITSTKHREILGQEERTGEKSITRNAGALTNLMKTNITMVVVFKIKNTGLYVVRRELCGISNKGHKCGVNGPELSQSANDPQYIYRTSSQDLCVIVFQTSALQSRDGSRILARQRRTTCNSPSNAKGVFIRKS</sequence>
<gene>
    <name evidence="1" type="ORF">BS47DRAFT_126035</name>
</gene>